<evidence type="ECO:0000256" key="3">
    <source>
        <dbReference type="ARBA" id="ARBA00023315"/>
    </source>
</evidence>
<dbReference type="KEGG" id="cpor:BED41_13505"/>
<keyword evidence="5" id="KW-1185">Reference proteome</keyword>
<evidence type="ECO:0000256" key="1">
    <source>
        <dbReference type="ARBA" id="ARBA00005656"/>
    </source>
</evidence>
<dbReference type="PANTHER" id="PTHR43356">
    <property type="entry name" value="PHOSPHATE ACETYLTRANSFERASE"/>
    <property type="match status" value="1"/>
</dbReference>
<keyword evidence="2" id="KW-0808">Transferase</keyword>
<dbReference type="STRING" id="1197717.BED41_13505"/>
<dbReference type="GO" id="GO:0016746">
    <property type="term" value="F:acyltransferase activity"/>
    <property type="evidence" value="ECO:0007669"/>
    <property type="project" value="UniProtKB-KW"/>
</dbReference>
<keyword evidence="3" id="KW-0012">Acyltransferase</keyword>
<dbReference type="InterPro" id="IPR012147">
    <property type="entry name" value="P_Ac_Bu_trans"/>
</dbReference>
<accession>A0A1B2I7S7</accession>
<gene>
    <name evidence="4" type="ORF">BED41_13505</name>
</gene>
<dbReference type="RefSeq" id="WP_066747392.1">
    <property type="nucleotide sequence ID" value="NZ_CALCLR010000083.1"/>
</dbReference>
<dbReference type="InterPro" id="IPR050500">
    <property type="entry name" value="Phos_Acetyltrans/Butyryltrans"/>
</dbReference>
<dbReference type="Proteomes" id="UP000093044">
    <property type="component" value="Chromosome"/>
</dbReference>
<comment type="similarity">
    <text evidence="1">Belongs to the phosphate acetyltransferase and butyryltransferase family.</text>
</comment>
<dbReference type="PANTHER" id="PTHR43356:SF2">
    <property type="entry name" value="PHOSPHATE ACETYLTRANSFERASE"/>
    <property type="match status" value="1"/>
</dbReference>
<dbReference type="SUPFAM" id="SSF53659">
    <property type="entry name" value="Isocitrate/Isopropylmalate dehydrogenase-like"/>
    <property type="match status" value="1"/>
</dbReference>
<dbReference type="Gene3D" id="3.40.718.10">
    <property type="entry name" value="Isopropylmalate Dehydrogenase"/>
    <property type="match status" value="1"/>
</dbReference>
<evidence type="ECO:0000313" key="5">
    <source>
        <dbReference type="Proteomes" id="UP000093044"/>
    </source>
</evidence>
<protein>
    <submittedName>
        <fullName evidence="4">Uncharacterized protein</fullName>
    </submittedName>
</protein>
<sequence length="303" mass="32208">MYKTFDEMINNCGCLSGSSLVAAAADRETIEAVKLAFDKGLGHAIFTGDERVIAPLVEEFGLADKSETVHAGDPVEAAKKAVALVREGSGDALMKGLVNTSDFMRAVLDREQGLRAGHLLSHLAVMEIPGEHHLSFCTDTAFIVAPTLDQKKHILRNALKAIHALGYEHVNVACIAANERVDPHIPSTVEAAALVAAWREGEFDELPCTCTVEGPMAIDVVASKEAAEHKGINSVIAGKVDLTLAPNLECGNVHCKTLVHYCKAKFAGVVLGAMVPIVLVSRTDDPETKFYGIALSCLVSGGR</sequence>
<dbReference type="AlphaFoldDB" id="A0A1B2I7S7"/>
<dbReference type="OrthoDB" id="9774179at2"/>
<organism evidence="4 5">
    <name type="scientific">Cloacibacillus porcorum</name>
    <dbReference type="NCBI Taxonomy" id="1197717"/>
    <lineage>
        <taxon>Bacteria</taxon>
        <taxon>Thermotogati</taxon>
        <taxon>Synergistota</taxon>
        <taxon>Synergistia</taxon>
        <taxon>Synergistales</taxon>
        <taxon>Synergistaceae</taxon>
        <taxon>Cloacibacillus</taxon>
    </lineage>
</organism>
<evidence type="ECO:0000256" key="2">
    <source>
        <dbReference type="ARBA" id="ARBA00022679"/>
    </source>
</evidence>
<reference evidence="4" key="1">
    <citation type="submission" date="2016-08" db="EMBL/GenBank/DDBJ databases">
        <title>Complete genome of Cloacibacillus porcorum.</title>
        <authorList>
            <person name="Looft T."/>
            <person name="Bayles D.O."/>
            <person name="Alt D.P."/>
        </authorList>
    </citation>
    <scope>NUCLEOTIDE SEQUENCE [LARGE SCALE GENOMIC DNA]</scope>
    <source>
        <strain evidence="4">CL-84</strain>
    </source>
</reference>
<dbReference type="InterPro" id="IPR002505">
    <property type="entry name" value="PTA_PTB"/>
</dbReference>
<dbReference type="Pfam" id="PF01515">
    <property type="entry name" value="PTA_PTB"/>
    <property type="match status" value="1"/>
</dbReference>
<dbReference type="GeneID" id="83058863"/>
<proteinExistence type="inferred from homology"/>
<name>A0A1B2I7S7_9BACT</name>
<dbReference type="EMBL" id="CP016757">
    <property type="protein sequence ID" value="ANZ46019.1"/>
    <property type="molecule type" value="Genomic_DNA"/>
</dbReference>
<evidence type="ECO:0000313" key="4">
    <source>
        <dbReference type="EMBL" id="ANZ46019.1"/>
    </source>
</evidence>
<dbReference type="PIRSF" id="PIRSF000428">
    <property type="entry name" value="P_Ac_trans"/>
    <property type="match status" value="1"/>
</dbReference>